<dbReference type="CDD" id="cd11861">
    <property type="entry name" value="SH3_DLG-like"/>
    <property type="match status" value="1"/>
</dbReference>
<dbReference type="InterPro" id="IPR020590">
    <property type="entry name" value="Guanylate_kinase_CS"/>
</dbReference>
<dbReference type="AlphaFoldDB" id="A0A814R6U2"/>
<dbReference type="Pfam" id="PF09058">
    <property type="entry name" value="L27_1"/>
    <property type="match status" value="1"/>
</dbReference>
<keyword evidence="11" id="KW-0274">FAD</keyword>
<evidence type="ECO:0000256" key="9">
    <source>
        <dbReference type="ARBA" id="ARBA00022475"/>
    </source>
</evidence>
<dbReference type="InterPro" id="IPR001452">
    <property type="entry name" value="SH3_domain"/>
</dbReference>
<dbReference type="Pfam" id="PF02770">
    <property type="entry name" value="Acyl-CoA_dh_M"/>
    <property type="match status" value="1"/>
</dbReference>
<evidence type="ECO:0000256" key="16">
    <source>
        <dbReference type="ARBA" id="ARBA00052552"/>
    </source>
</evidence>
<evidence type="ECO:0000256" key="20">
    <source>
        <dbReference type="PIRSR" id="PIRSR634178-1"/>
    </source>
</evidence>
<feature type="domain" description="L27" evidence="26">
    <location>
        <begin position="56"/>
        <end position="116"/>
    </location>
</feature>
<evidence type="ECO:0000256" key="13">
    <source>
        <dbReference type="ARBA" id="ARBA00023136"/>
    </source>
</evidence>
<evidence type="ECO:0000256" key="6">
    <source>
        <dbReference type="ARBA" id="ARBA00009347"/>
    </source>
</evidence>
<dbReference type="PANTHER" id="PTHR43831:SF1">
    <property type="entry name" value="ISOBUTYRYL-COA DEHYDROGENASE, MITOCHONDRIAL"/>
    <property type="match status" value="1"/>
</dbReference>
<dbReference type="InterPro" id="IPR015143">
    <property type="entry name" value="L27_1"/>
</dbReference>
<comment type="cofactor">
    <cofactor evidence="1">
        <name>FAD</name>
        <dbReference type="ChEBI" id="CHEBI:57692"/>
    </cofactor>
</comment>
<dbReference type="SMART" id="SM00228">
    <property type="entry name" value="PDZ"/>
    <property type="match status" value="3"/>
</dbReference>
<evidence type="ECO:0000256" key="19">
    <source>
        <dbReference type="ARBA" id="ARBA00076026"/>
    </source>
</evidence>
<sequence>MVRFRVFANFEIDGGCGRALLTILNIYGLLTTLLKTLPSNQKQFIKKHLDVNGMYTAVNAYRALELLEDYYNRLDKPEDKQLKNAIDRVIKVFKCRLFQALIEIQEFYESILLDDHRDLHSKMDATLLFADAWEKKLKIDENENNKHGTKTPPLLPPAGPRESNGKKIIKDPQQPIPTQIVAVTHPPDITQFNYADHWIEEEIYLERSTGVGLGFSIAGGNDISCIADLPYVVVTRITDNGIAAKDDRLRLHDIILRVNEIDFTDIHHTEAVDALKHAGNKHIRRVVPPDQEEIELHKPPNTTLGFSIAGGISHPHVKGDHGIFITNIIHGGITDQNGRLRDSEYDLQFVEHKNAVESIRLACSESDIIKLLVGHPSRAMNPNGHSISINGQMHHEQRINEDDPEAERQIVLRRGQNGFGFNFVAGDVDEGIFVSSIHSGGSADKNGNLKKGDRILSVNQIDLRSASHEQASNVLKNCGNTANMVVAYKLDGSTGSLKTSTKRDFFVRAEFKYNPTKDSALPNANSGLPFNAGDILHVTNAADDQWWRANRVQYDGIEEDSGIIPSKKRVEKRERSRQRKVIFNQSKSKNNTLDRDKSKKKKKFGLFGKGGDRKENQSGDDTDNEPDNPESVSSYVLVEPQRLNHIRPVIILGPFKDFLSGLLLNKSDKFANCVPHTTRARREVEVEGREYHFLASIEQMKQDIQNDLFIEAGELDGNLYGTSIQAVRDVSKSGKHCVLPVTGNAIKRLTAAGLYPIIIFIKPKNKEWIYNNMRQDANEEIAQELYEKSVKTEQTFSDLFSVSDGLNEEQQQIQKTAVQFAQTEMAPNMYIWDKTEHFPKDVLRRAAALGFASIYCKDDYGGTGGTRLDASIIFEALSQGCVGTAAYLSIHNMCSWMIDAFASDENRSKWIPKLAPMDLFASYCLTEPGSGSDAASLSTKAEKKGDFYVLNGTKAFISGGGESDIYLVMCRTGDSSPKGISCILVEKGSEGLSYGKKEEKIGWNCQPTRQVIFDDCRVPAKNLIGREGQGFEIAMRGLNGGRVNIASCSLGAAQASIDRTGEYFKVRKQFGKRLEEFQYLQFQLAEMLTKLICSRLIVRKAAMALDGHSKDSVTLCSMAKLFATEQCLDICNQAIQMHGGYGYILSNPVQQYMRDCRVHTILEGTNEVMRLIIARDALKRYT</sequence>
<comment type="catalytic activity">
    <reaction evidence="14">
        <text>(2S)-2-methylbutanoyl-CoA + oxidized [electron-transfer flavoprotein] + H(+) = (2E)-2-methylbut-2-enoyl-CoA + reduced [electron-transfer flavoprotein]</text>
        <dbReference type="Rhea" id="RHEA:48256"/>
        <dbReference type="Rhea" id="RHEA-COMP:10685"/>
        <dbReference type="Rhea" id="RHEA-COMP:10686"/>
        <dbReference type="ChEBI" id="CHEBI:15378"/>
        <dbReference type="ChEBI" id="CHEBI:57337"/>
        <dbReference type="ChEBI" id="CHEBI:57692"/>
        <dbReference type="ChEBI" id="CHEBI:58307"/>
        <dbReference type="ChEBI" id="CHEBI:88166"/>
    </reaction>
    <physiologicalReaction direction="left-to-right" evidence="14">
        <dbReference type="Rhea" id="RHEA:48257"/>
    </physiologicalReaction>
</comment>
<dbReference type="InterPro" id="IPR036250">
    <property type="entry name" value="AcylCo_DH-like_C"/>
</dbReference>
<dbReference type="InterPro" id="IPR036028">
    <property type="entry name" value="SH3-like_dom_sf"/>
</dbReference>
<evidence type="ECO:0000256" key="3">
    <source>
        <dbReference type="ARBA" id="ARBA00004236"/>
    </source>
</evidence>
<dbReference type="Gene3D" id="2.30.42.10">
    <property type="match status" value="3"/>
</dbReference>
<dbReference type="Gene3D" id="3.40.50.300">
    <property type="entry name" value="P-loop containing nucleotide triphosphate hydrolases"/>
    <property type="match status" value="1"/>
</dbReference>
<dbReference type="InterPro" id="IPR006091">
    <property type="entry name" value="Acyl-CoA_Oxase/DH_mid-dom"/>
</dbReference>
<dbReference type="GO" id="GO:0006629">
    <property type="term" value="P:lipid metabolic process"/>
    <property type="evidence" value="ECO:0007669"/>
    <property type="project" value="InterPro"/>
</dbReference>
<dbReference type="SUPFAM" id="SSF50156">
    <property type="entry name" value="PDZ domain-like"/>
    <property type="match status" value="3"/>
</dbReference>
<evidence type="ECO:0000313" key="29">
    <source>
        <dbReference type="Proteomes" id="UP000663829"/>
    </source>
</evidence>
<dbReference type="SUPFAM" id="SSF52540">
    <property type="entry name" value="P-loop containing nucleoside triphosphate hydrolases"/>
    <property type="match status" value="1"/>
</dbReference>
<dbReference type="CDD" id="cd01162">
    <property type="entry name" value="IBD"/>
    <property type="match status" value="1"/>
</dbReference>
<accession>A0A814R6U2</accession>
<dbReference type="Proteomes" id="UP000663829">
    <property type="component" value="Unassembled WGS sequence"/>
</dbReference>
<dbReference type="Proteomes" id="UP000681722">
    <property type="component" value="Unassembled WGS sequence"/>
</dbReference>
<dbReference type="InterPro" id="IPR004172">
    <property type="entry name" value="L27_dom"/>
</dbReference>
<evidence type="ECO:0000256" key="8">
    <source>
        <dbReference type="ARBA" id="ARBA00022456"/>
    </source>
</evidence>
<dbReference type="InterPro" id="IPR027417">
    <property type="entry name" value="P-loop_NTPase"/>
</dbReference>
<evidence type="ECO:0000256" key="2">
    <source>
        <dbReference type="ARBA" id="ARBA00004170"/>
    </source>
</evidence>
<evidence type="ECO:0000256" key="18">
    <source>
        <dbReference type="ARBA" id="ARBA00071686"/>
    </source>
</evidence>
<dbReference type="SUPFAM" id="SSF56645">
    <property type="entry name" value="Acyl-CoA dehydrogenase NM domain-like"/>
    <property type="match status" value="1"/>
</dbReference>
<dbReference type="FunFam" id="3.30.63.10:FF:000002">
    <property type="entry name" value="Guanylate kinase 1"/>
    <property type="match status" value="1"/>
</dbReference>
<feature type="compositionally biased region" description="Basic residues" evidence="22">
    <location>
        <begin position="566"/>
        <end position="580"/>
    </location>
</feature>
<dbReference type="InterPro" id="IPR037069">
    <property type="entry name" value="AcylCoA_DH/ox_N_sf"/>
</dbReference>
<dbReference type="SMART" id="SM00072">
    <property type="entry name" value="GuKc"/>
    <property type="match status" value="1"/>
</dbReference>
<comment type="similarity">
    <text evidence="6">Belongs to the acyl-CoA dehydrogenase family.</text>
</comment>
<feature type="domain" description="Guanylate kinase-like" evidence="24">
    <location>
        <begin position="646"/>
        <end position="825"/>
    </location>
</feature>
<dbReference type="InterPro" id="IPR001478">
    <property type="entry name" value="PDZ"/>
</dbReference>
<comment type="function">
    <text evidence="17">Isobutyryl-CoA dehydrogenase which catalyzes the conversion of 2-methylpropanoyl-CoA to (2E)-2-methylpropenoyl-CoA in the valine catabolic pathway. To a lesser extent, also able to catalyze the oxidation of (2S)-2-methylbutanoyl-CoA.</text>
</comment>
<dbReference type="PROSITE" id="PS51022">
    <property type="entry name" value="L27"/>
    <property type="match status" value="1"/>
</dbReference>
<dbReference type="SUPFAM" id="SSF50044">
    <property type="entry name" value="SH3-domain"/>
    <property type="match status" value="1"/>
</dbReference>
<feature type="domain" description="PDZ" evidence="25">
    <location>
        <begin position="202"/>
        <end position="290"/>
    </location>
</feature>
<dbReference type="Pfam" id="PF00595">
    <property type="entry name" value="PDZ"/>
    <property type="match status" value="2"/>
</dbReference>
<comment type="catalytic activity">
    <reaction evidence="16">
        <text>2-methylpropanoyl-CoA + oxidized [electron-transfer flavoprotein] + H(+) = 2-methylpropenoyl-CoA + reduced [electron-transfer flavoprotein]</text>
        <dbReference type="Rhea" id="RHEA:44180"/>
        <dbReference type="Rhea" id="RHEA-COMP:10685"/>
        <dbReference type="Rhea" id="RHEA-COMP:10686"/>
        <dbReference type="ChEBI" id="CHEBI:15378"/>
        <dbReference type="ChEBI" id="CHEBI:57338"/>
        <dbReference type="ChEBI" id="CHEBI:57692"/>
        <dbReference type="ChEBI" id="CHEBI:58307"/>
        <dbReference type="ChEBI" id="CHEBI:62500"/>
        <dbReference type="EC" id="1.3.8.5"/>
    </reaction>
    <physiologicalReaction direction="left-to-right" evidence="16">
        <dbReference type="Rhea" id="RHEA:44181"/>
    </physiologicalReaction>
</comment>
<dbReference type="InterPro" id="IPR009100">
    <property type="entry name" value="AcylCoA_DH/oxidase_NM_dom_sf"/>
</dbReference>
<evidence type="ECO:0000256" key="1">
    <source>
        <dbReference type="ARBA" id="ARBA00001974"/>
    </source>
</evidence>
<feature type="domain" description="PDZ" evidence="25">
    <location>
        <begin position="293"/>
        <end position="344"/>
    </location>
</feature>
<dbReference type="SMART" id="SM00326">
    <property type="entry name" value="SH3"/>
    <property type="match status" value="1"/>
</dbReference>
<keyword evidence="9" id="KW-1003">Cell membrane</keyword>
<feature type="compositionally biased region" description="Acidic residues" evidence="22">
    <location>
        <begin position="618"/>
        <end position="628"/>
    </location>
</feature>
<feature type="region of interest" description="Disordered" evidence="22">
    <location>
        <begin position="565"/>
        <end position="632"/>
    </location>
</feature>
<dbReference type="Gene3D" id="1.10.540.10">
    <property type="entry name" value="Acyl-CoA dehydrogenase/oxidase, N-terminal domain"/>
    <property type="match status" value="1"/>
</dbReference>
<evidence type="ECO:0000259" key="26">
    <source>
        <dbReference type="PROSITE" id="PS51022"/>
    </source>
</evidence>
<dbReference type="InterPro" id="IPR052547">
    <property type="entry name" value="Mito_Isobutyryl-CoADH"/>
</dbReference>
<dbReference type="Pfam" id="PF07653">
    <property type="entry name" value="SH3_2"/>
    <property type="match status" value="1"/>
</dbReference>
<dbReference type="InterPro" id="IPR036892">
    <property type="entry name" value="L27_dom_sf"/>
</dbReference>
<dbReference type="SUPFAM" id="SSF101288">
    <property type="entry name" value="L27 domain"/>
    <property type="match status" value="1"/>
</dbReference>
<dbReference type="PROSITE" id="PS50106">
    <property type="entry name" value="PDZ"/>
    <property type="match status" value="3"/>
</dbReference>
<evidence type="ECO:0000259" key="23">
    <source>
        <dbReference type="PROSITE" id="PS50002"/>
    </source>
</evidence>
<name>A0A814R6U2_9BILA</name>
<dbReference type="InterPro" id="IPR008144">
    <property type="entry name" value="Guanylate_kin-like_dom"/>
</dbReference>
<dbReference type="Gene3D" id="2.30.30.40">
    <property type="entry name" value="SH3 Domains"/>
    <property type="match status" value="1"/>
</dbReference>
<dbReference type="InterPro" id="IPR006089">
    <property type="entry name" value="Acyl-CoA_DH_CS"/>
</dbReference>
<comment type="subcellular location">
    <subcellularLocation>
        <location evidence="3">Cell membrane</location>
    </subcellularLocation>
    <subcellularLocation>
        <location evidence="2">Membrane</location>
        <topology evidence="2">Peripheral membrane protein</topology>
    </subcellularLocation>
</comment>
<evidence type="ECO:0000256" key="12">
    <source>
        <dbReference type="ARBA" id="ARBA00023002"/>
    </source>
</evidence>
<evidence type="ECO:0000256" key="17">
    <source>
        <dbReference type="ARBA" id="ARBA00055070"/>
    </source>
</evidence>
<dbReference type="PROSITE" id="PS00072">
    <property type="entry name" value="ACYL_COA_DH_1"/>
    <property type="match status" value="1"/>
</dbReference>
<keyword evidence="29" id="KW-1185">Reference proteome</keyword>
<gene>
    <name evidence="27" type="ORF">GPM918_LOCUS20132</name>
    <name evidence="28" type="ORF">SRO942_LOCUS20129</name>
</gene>
<dbReference type="PROSITE" id="PS00856">
    <property type="entry name" value="GUANYLATE_KINASE_1"/>
    <property type="match status" value="1"/>
</dbReference>
<feature type="region of interest" description="Disordered" evidence="22">
    <location>
        <begin position="141"/>
        <end position="164"/>
    </location>
</feature>
<dbReference type="Pfam" id="PF00625">
    <property type="entry name" value="Guanylate_kin"/>
    <property type="match status" value="1"/>
</dbReference>
<comment type="pathway">
    <text evidence="4">Amino-acid degradation; L-valine degradation.</text>
</comment>
<keyword evidence="8" id="KW-0101">Branched-chain amino acid catabolism</keyword>
<protein>
    <recommendedName>
        <fullName evidence="18">Isobutyryl-CoA dehydrogenase, mitochondrial</fullName>
    </recommendedName>
    <alternativeName>
        <fullName evidence="19">Acyl-CoA dehydrogenase family member 8</fullName>
    </alternativeName>
</protein>
<evidence type="ECO:0000256" key="14">
    <source>
        <dbReference type="ARBA" id="ARBA00049552"/>
    </source>
</evidence>
<dbReference type="SUPFAM" id="SSF47203">
    <property type="entry name" value="Acyl-CoA dehydrogenase C-terminal domain-like"/>
    <property type="match status" value="1"/>
</dbReference>
<comment type="catalytic activity">
    <reaction evidence="15">
        <text>propanoyl-CoA + oxidized [electron-transfer flavoprotein] + H(+) = acryloyl-CoA + reduced [electron-transfer flavoprotein]</text>
        <dbReference type="Rhea" id="RHEA:31287"/>
        <dbReference type="Rhea" id="RHEA-COMP:10685"/>
        <dbReference type="Rhea" id="RHEA-COMP:10686"/>
        <dbReference type="ChEBI" id="CHEBI:15378"/>
        <dbReference type="ChEBI" id="CHEBI:57367"/>
        <dbReference type="ChEBI" id="CHEBI:57392"/>
        <dbReference type="ChEBI" id="CHEBI:57692"/>
        <dbReference type="ChEBI" id="CHEBI:58307"/>
    </reaction>
    <physiologicalReaction direction="left-to-right" evidence="15">
        <dbReference type="Rhea" id="RHEA:31288"/>
    </physiologicalReaction>
</comment>
<evidence type="ECO:0000256" key="4">
    <source>
        <dbReference type="ARBA" id="ARBA00005109"/>
    </source>
</evidence>
<organism evidence="27 29">
    <name type="scientific">Didymodactylos carnosus</name>
    <dbReference type="NCBI Taxonomy" id="1234261"/>
    <lineage>
        <taxon>Eukaryota</taxon>
        <taxon>Metazoa</taxon>
        <taxon>Spiralia</taxon>
        <taxon>Gnathifera</taxon>
        <taxon>Rotifera</taxon>
        <taxon>Eurotatoria</taxon>
        <taxon>Bdelloidea</taxon>
        <taxon>Philodinida</taxon>
        <taxon>Philodinidae</taxon>
        <taxon>Didymodactylos</taxon>
    </lineage>
</organism>
<evidence type="ECO:0000256" key="22">
    <source>
        <dbReference type="SAM" id="MobiDB-lite"/>
    </source>
</evidence>
<evidence type="ECO:0000256" key="21">
    <source>
        <dbReference type="PROSITE-ProRule" id="PRU00192"/>
    </source>
</evidence>
<dbReference type="GO" id="GO:0003853">
    <property type="term" value="F:short-chain 2-methyl fatty acyl-CoA dehydrogenase activity"/>
    <property type="evidence" value="ECO:0007669"/>
    <property type="project" value="UniProtKB-EC"/>
</dbReference>
<dbReference type="Pfam" id="PF00441">
    <property type="entry name" value="Acyl-CoA_dh_1"/>
    <property type="match status" value="1"/>
</dbReference>
<dbReference type="Gene3D" id="2.40.110.10">
    <property type="entry name" value="Butyryl-CoA Dehydrogenase, subunit A, domain 2"/>
    <property type="match status" value="1"/>
</dbReference>
<evidence type="ECO:0000256" key="7">
    <source>
        <dbReference type="ARBA" id="ARBA00022443"/>
    </source>
</evidence>
<evidence type="ECO:0000313" key="27">
    <source>
        <dbReference type="EMBL" id="CAF1129790.1"/>
    </source>
</evidence>
<evidence type="ECO:0000256" key="15">
    <source>
        <dbReference type="ARBA" id="ARBA00050268"/>
    </source>
</evidence>
<dbReference type="FunFam" id="1.20.140.10:FF:000001">
    <property type="entry name" value="Acyl-CoA dehydrogenase"/>
    <property type="match status" value="1"/>
</dbReference>
<feature type="active site" description="Proton acceptor" evidence="20">
    <location>
        <position position="1163"/>
    </location>
</feature>
<keyword evidence="13" id="KW-0472">Membrane</keyword>
<dbReference type="OrthoDB" id="78824at2759"/>
<comment type="similarity">
    <text evidence="5">Belongs to the MAGUK family.</text>
</comment>
<dbReference type="Gene3D" id="1.20.140.10">
    <property type="entry name" value="Butyryl-CoA Dehydrogenase, subunit A, domain 3"/>
    <property type="match status" value="1"/>
</dbReference>
<dbReference type="GO" id="GO:0005739">
    <property type="term" value="C:mitochondrion"/>
    <property type="evidence" value="ECO:0007669"/>
    <property type="project" value="TreeGrafter"/>
</dbReference>
<evidence type="ECO:0000256" key="10">
    <source>
        <dbReference type="ARBA" id="ARBA00022630"/>
    </source>
</evidence>
<reference evidence="27" key="1">
    <citation type="submission" date="2021-02" db="EMBL/GenBank/DDBJ databases">
        <authorList>
            <person name="Nowell W R."/>
        </authorList>
    </citation>
    <scope>NUCLEOTIDE SEQUENCE</scope>
</reference>
<dbReference type="EMBL" id="CAJOBC010006282">
    <property type="protein sequence ID" value="CAF3893515.1"/>
    <property type="molecule type" value="Genomic_DNA"/>
</dbReference>
<dbReference type="Gene3D" id="1.10.287.470">
    <property type="entry name" value="Helix hairpin bin"/>
    <property type="match status" value="1"/>
</dbReference>
<dbReference type="PROSITE" id="PS50002">
    <property type="entry name" value="SH3"/>
    <property type="match status" value="1"/>
</dbReference>
<feature type="domain" description="SH3" evidence="23">
    <location>
        <begin position="502"/>
        <end position="574"/>
    </location>
</feature>
<keyword evidence="10" id="KW-0285">Flavoprotein</keyword>
<dbReference type="InterPro" id="IPR008145">
    <property type="entry name" value="GK/Ca_channel_bsu"/>
</dbReference>
<evidence type="ECO:0000256" key="5">
    <source>
        <dbReference type="ARBA" id="ARBA00007014"/>
    </source>
</evidence>
<dbReference type="InterPro" id="IPR046373">
    <property type="entry name" value="Acyl-CoA_Oxase/DH_mid-dom_sf"/>
</dbReference>
<dbReference type="FunFam" id="2.40.110.10:FF:000001">
    <property type="entry name" value="Acyl-CoA dehydrogenase, mitochondrial"/>
    <property type="match status" value="1"/>
</dbReference>
<dbReference type="PROSITE" id="PS50052">
    <property type="entry name" value="GUANYLATE_KINASE_2"/>
    <property type="match status" value="1"/>
</dbReference>
<feature type="domain" description="PDZ" evidence="25">
    <location>
        <begin position="409"/>
        <end position="490"/>
    </location>
</feature>
<dbReference type="InterPro" id="IPR036034">
    <property type="entry name" value="PDZ_sf"/>
</dbReference>
<evidence type="ECO:0000313" key="28">
    <source>
        <dbReference type="EMBL" id="CAF3893515.1"/>
    </source>
</evidence>
<evidence type="ECO:0000259" key="24">
    <source>
        <dbReference type="PROSITE" id="PS50052"/>
    </source>
</evidence>
<comment type="caution">
    <text evidence="27">The sequence shown here is derived from an EMBL/GenBank/DDBJ whole genome shotgun (WGS) entry which is preliminary data.</text>
</comment>
<keyword evidence="7 21" id="KW-0728">SH3 domain</keyword>
<dbReference type="PANTHER" id="PTHR43831">
    <property type="entry name" value="ISOBUTYRYL-COA DEHYDROGENASE"/>
    <property type="match status" value="1"/>
</dbReference>
<dbReference type="InterPro" id="IPR009075">
    <property type="entry name" value="AcylCo_DH/oxidase_C"/>
</dbReference>
<keyword evidence="12" id="KW-0560">Oxidoreductase</keyword>
<evidence type="ECO:0000259" key="25">
    <source>
        <dbReference type="PROSITE" id="PS50106"/>
    </source>
</evidence>
<dbReference type="GO" id="GO:0050660">
    <property type="term" value="F:flavin adenine dinucleotide binding"/>
    <property type="evidence" value="ECO:0007669"/>
    <property type="project" value="InterPro"/>
</dbReference>
<dbReference type="InterPro" id="IPR034178">
    <property type="entry name" value="IBD"/>
</dbReference>
<dbReference type="EMBL" id="CAJNOQ010006282">
    <property type="protein sequence ID" value="CAF1129790.1"/>
    <property type="molecule type" value="Genomic_DNA"/>
</dbReference>
<evidence type="ECO:0000256" key="11">
    <source>
        <dbReference type="ARBA" id="ARBA00022827"/>
    </source>
</evidence>
<proteinExistence type="inferred from homology"/>
<dbReference type="GO" id="GO:0009083">
    <property type="term" value="P:branched-chain amino acid catabolic process"/>
    <property type="evidence" value="ECO:0007669"/>
    <property type="project" value="UniProtKB-KW"/>
</dbReference>
<dbReference type="GO" id="GO:0005886">
    <property type="term" value="C:plasma membrane"/>
    <property type="evidence" value="ECO:0007669"/>
    <property type="project" value="UniProtKB-SubCell"/>
</dbReference>